<dbReference type="CDD" id="cd18787">
    <property type="entry name" value="SF2_C_DEAD"/>
    <property type="match status" value="1"/>
</dbReference>
<keyword evidence="1 6" id="KW-0547">Nucleotide-binding</keyword>
<dbReference type="PANTHER" id="PTHR47959">
    <property type="entry name" value="ATP-DEPENDENT RNA HELICASE RHLE-RELATED"/>
    <property type="match status" value="1"/>
</dbReference>
<dbReference type="EMBL" id="BAAAFM010000008">
    <property type="protein sequence ID" value="GAA0214547.1"/>
    <property type="molecule type" value="Genomic_DNA"/>
</dbReference>
<dbReference type="InterPro" id="IPR001650">
    <property type="entry name" value="Helicase_C-like"/>
</dbReference>
<comment type="similarity">
    <text evidence="5 6">Belongs to the DEAD box helicase family.</text>
</comment>
<evidence type="ECO:0000259" key="8">
    <source>
        <dbReference type="PROSITE" id="PS51192"/>
    </source>
</evidence>
<dbReference type="Gene3D" id="3.40.50.300">
    <property type="entry name" value="P-loop containing nucleotide triphosphate hydrolases"/>
    <property type="match status" value="2"/>
</dbReference>
<keyword evidence="11" id="KW-1185">Reference proteome</keyword>
<dbReference type="InterPro" id="IPR011545">
    <property type="entry name" value="DEAD/DEAH_box_helicase_dom"/>
</dbReference>
<dbReference type="CDD" id="cd00268">
    <property type="entry name" value="DEADc"/>
    <property type="match status" value="1"/>
</dbReference>
<feature type="domain" description="Helicase C-terminal" evidence="9">
    <location>
        <begin position="255"/>
        <end position="398"/>
    </location>
</feature>
<dbReference type="Pfam" id="PF00271">
    <property type="entry name" value="Helicase_C"/>
    <property type="match status" value="1"/>
</dbReference>
<gene>
    <name evidence="10" type="ORF">GCM10009123_22140</name>
</gene>
<dbReference type="GO" id="GO:0004386">
    <property type="term" value="F:helicase activity"/>
    <property type="evidence" value="ECO:0007669"/>
    <property type="project" value="UniProtKB-KW"/>
</dbReference>
<dbReference type="InterPro" id="IPR014001">
    <property type="entry name" value="Helicase_ATP-bd"/>
</dbReference>
<dbReference type="Proteomes" id="UP001501221">
    <property type="component" value="Unassembled WGS sequence"/>
</dbReference>
<dbReference type="InterPro" id="IPR050079">
    <property type="entry name" value="DEAD_box_RNA_helicase"/>
</dbReference>
<evidence type="ECO:0000313" key="11">
    <source>
        <dbReference type="Proteomes" id="UP001501221"/>
    </source>
</evidence>
<evidence type="ECO:0000256" key="4">
    <source>
        <dbReference type="ARBA" id="ARBA00022840"/>
    </source>
</evidence>
<protein>
    <submittedName>
        <fullName evidence="10">DEAD/DEAH box helicase</fullName>
    </submittedName>
</protein>
<evidence type="ECO:0000256" key="3">
    <source>
        <dbReference type="ARBA" id="ARBA00022806"/>
    </source>
</evidence>
<evidence type="ECO:0000256" key="5">
    <source>
        <dbReference type="ARBA" id="ARBA00038437"/>
    </source>
</evidence>
<dbReference type="SUPFAM" id="SSF52540">
    <property type="entry name" value="P-loop containing nucleoside triphosphate hydrolases"/>
    <property type="match status" value="1"/>
</dbReference>
<organism evidence="10 11">
    <name type="scientific">Kangiella japonica</name>
    <dbReference type="NCBI Taxonomy" id="647384"/>
    <lineage>
        <taxon>Bacteria</taxon>
        <taxon>Pseudomonadati</taxon>
        <taxon>Pseudomonadota</taxon>
        <taxon>Gammaproteobacteria</taxon>
        <taxon>Kangiellales</taxon>
        <taxon>Kangiellaceae</taxon>
        <taxon>Kangiella</taxon>
    </lineage>
</organism>
<evidence type="ECO:0000256" key="7">
    <source>
        <dbReference type="SAM" id="MobiDB-lite"/>
    </source>
</evidence>
<keyword evidence="3 6" id="KW-0347">Helicase</keyword>
<dbReference type="InterPro" id="IPR027417">
    <property type="entry name" value="P-loop_NTPase"/>
</dbReference>
<keyword evidence="2 6" id="KW-0378">Hydrolase</keyword>
<dbReference type="PROSITE" id="PS51192">
    <property type="entry name" value="HELICASE_ATP_BIND_1"/>
    <property type="match status" value="1"/>
</dbReference>
<feature type="compositionally biased region" description="Basic residues" evidence="7">
    <location>
        <begin position="402"/>
        <end position="419"/>
    </location>
</feature>
<feature type="domain" description="Helicase ATP-binding" evidence="8">
    <location>
        <begin position="50"/>
        <end position="223"/>
    </location>
</feature>
<dbReference type="PROSITE" id="PS00039">
    <property type="entry name" value="DEAD_ATP_HELICASE"/>
    <property type="match status" value="1"/>
</dbReference>
<evidence type="ECO:0000256" key="1">
    <source>
        <dbReference type="ARBA" id="ARBA00022741"/>
    </source>
</evidence>
<evidence type="ECO:0000259" key="9">
    <source>
        <dbReference type="PROSITE" id="PS51194"/>
    </source>
</evidence>
<dbReference type="SMART" id="SM00487">
    <property type="entry name" value="DEXDc"/>
    <property type="match status" value="1"/>
</dbReference>
<comment type="caution">
    <text evidence="10">The sequence shown here is derived from an EMBL/GenBank/DDBJ whole genome shotgun (WGS) entry which is preliminary data.</text>
</comment>
<name>A0ABN0T7K0_9GAMM</name>
<feature type="region of interest" description="Disordered" evidence="7">
    <location>
        <begin position="401"/>
        <end position="462"/>
    </location>
</feature>
<dbReference type="InterPro" id="IPR000629">
    <property type="entry name" value="RNA-helicase_DEAD-box_CS"/>
</dbReference>
<evidence type="ECO:0000313" key="10">
    <source>
        <dbReference type="EMBL" id="GAA0214547.1"/>
    </source>
</evidence>
<dbReference type="Pfam" id="PF00270">
    <property type="entry name" value="DEAD"/>
    <property type="match status" value="1"/>
</dbReference>
<sequence>MVELAPEFKDTINREPLNRMSIFQELNPKLTKALDKLNFTEPTDIQQEAIPVVLDGLDLMASAETGSGKTAAFVLPILDRLLNKKAPNSGTRALILAPTRELARQIHKQTMDLAKFTGIQAGLITGGEEFKVQRAAMRKNPEIIIATPGRILDHSQQGETDFSDLEFLVLDEADKMLDMGFSDDVIAISNYCSSERQSLLFSATLEGSGIRHITNTLLKDPETITLNTYEDAQSNIHQSIITADSLEHKEKLTGQLLQNEKYRKAVVFCNTKTQVERLSGLLRYHKLRVGHIHGDIKQDTRNHIMVQFRDGKFDVLIASDVAARGLDVKDVDLVINFDMAQSLEDYIHRIGRTGRAGAEGAAISLITHKDWNLMVTVQRKLGAKFEVKTVKNLVAKYQGPQKLKKSGKAAGTKKRKPTGKKGLSARDKKRLAKKHDKKTEKKFSGESPKPKKKFGGMKRSDG</sequence>
<dbReference type="SMART" id="SM00490">
    <property type="entry name" value="HELICc"/>
    <property type="match status" value="1"/>
</dbReference>
<reference evidence="10 11" key="1">
    <citation type="journal article" date="2019" name="Int. J. Syst. Evol. Microbiol.">
        <title>The Global Catalogue of Microorganisms (GCM) 10K type strain sequencing project: providing services to taxonomists for standard genome sequencing and annotation.</title>
        <authorList>
            <consortium name="The Broad Institute Genomics Platform"/>
            <consortium name="The Broad Institute Genome Sequencing Center for Infectious Disease"/>
            <person name="Wu L."/>
            <person name="Ma J."/>
        </authorList>
    </citation>
    <scope>NUCLEOTIDE SEQUENCE [LARGE SCALE GENOMIC DNA]</scope>
    <source>
        <strain evidence="10 11">JCM 16211</strain>
    </source>
</reference>
<dbReference type="InterPro" id="IPR044742">
    <property type="entry name" value="DEAD/DEAH_RhlB"/>
</dbReference>
<evidence type="ECO:0000256" key="6">
    <source>
        <dbReference type="RuleBase" id="RU000492"/>
    </source>
</evidence>
<feature type="compositionally biased region" description="Basic residues" evidence="7">
    <location>
        <begin position="427"/>
        <end position="436"/>
    </location>
</feature>
<accession>A0ABN0T7K0</accession>
<dbReference type="PROSITE" id="PS51194">
    <property type="entry name" value="HELICASE_CTER"/>
    <property type="match status" value="1"/>
</dbReference>
<evidence type="ECO:0000256" key="2">
    <source>
        <dbReference type="ARBA" id="ARBA00022801"/>
    </source>
</evidence>
<keyword evidence="4 6" id="KW-0067">ATP-binding</keyword>
<proteinExistence type="inferred from homology"/>
<dbReference type="PANTHER" id="PTHR47959:SF3">
    <property type="entry name" value="ATP-DEPENDENT RNA HELICASE SRMB"/>
    <property type="match status" value="1"/>
</dbReference>